<evidence type="ECO:0000256" key="2">
    <source>
        <dbReference type="ARBA" id="ARBA00010671"/>
    </source>
</evidence>
<evidence type="ECO:0000256" key="5">
    <source>
        <dbReference type="ARBA" id="ARBA00023239"/>
    </source>
</evidence>
<name>A0ABU9VCN6_9BACI</name>
<dbReference type="Gene3D" id="3.90.100.10">
    <property type="entry name" value="Orn/Lys/Arg decarboxylase, C-terminal domain"/>
    <property type="match status" value="1"/>
</dbReference>
<dbReference type="InterPro" id="IPR000310">
    <property type="entry name" value="Orn/Lys/Arg_deCO2ase_major_dom"/>
</dbReference>
<reference evidence="8 9" key="1">
    <citation type="submission" date="2024-03" db="EMBL/GenBank/DDBJ databases">
        <title>Bacilli Hybrid Assemblies.</title>
        <authorList>
            <person name="Kovac J."/>
        </authorList>
    </citation>
    <scope>NUCLEOTIDE SEQUENCE [LARGE SCALE GENOMIC DNA]</scope>
    <source>
        <strain evidence="8 9">FSL R7-0666</strain>
    </source>
</reference>
<dbReference type="InterPro" id="IPR052357">
    <property type="entry name" value="Orn_Lys_Arg_decarboxylase-I"/>
</dbReference>
<evidence type="ECO:0000259" key="7">
    <source>
        <dbReference type="Pfam" id="PF03711"/>
    </source>
</evidence>
<accession>A0ABU9VCN6</accession>
<dbReference type="SUPFAM" id="SSF55904">
    <property type="entry name" value="Ornithine decarboxylase C-terminal domain"/>
    <property type="match status" value="1"/>
</dbReference>
<keyword evidence="4" id="KW-0663">Pyridoxal phosphate</keyword>
<feature type="domain" description="Orn/Lys/Arg decarboxylase C-terminal" evidence="7">
    <location>
        <begin position="394"/>
        <end position="476"/>
    </location>
</feature>
<dbReference type="InterPro" id="IPR015421">
    <property type="entry name" value="PyrdxlP-dep_Trfase_major"/>
</dbReference>
<dbReference type="Pfam" id="PF01276">
    <property type="entry name" value="OKR_DC_1"/>
    <property type="match status" value="1"/>
</dbReference>
<dbReference type="PANTHER" id="PTHR43277:SF3">
    <property type="entry name" value="DECARBOXYLASE, PUTATIVE-RELATED"/>
    <property type="match status" value="1"/>
</dbReference>
<keyword evidence="3" id="KW-0210">Decarboxylase</keyword>
<sequence length="483" mass="53707">MNDEKIRMPLVRAIQQHVKQKPVSYHVPGHKSGGIVPVGMEAFKDILSYDLTEIEGMDDLHDPTGPIKEAEELLATCYSASRSFFLVGGTTVGNLAMVYALCSPGDHVLVQRNCHKSILHAVELAGVTPVYVDPQVDEQTGIALGLNEDTLRMALSQYPYAKALILTYPSYYGVSTPVAPIIEAAKQAGLLVFVDEAHGAHFSLGTPFPPSSLTLGADVVVQSAHKMLPALTMGSYLHLGDNLEESQVQKIKRALTIFQSSSPSYLIMASLDAARAYLHSYTSDQMNDLLQEVKAFKDEIRTIPQLELVDWEKSGYSWDPLKVTIRSMSHLTGYELQEKLHEAAIDVELADDQHILLVLGLERTGNVSEIIDKIKDHLAPFDIIDHRQIKEVTSNQEAPTIEEYYGDIHTYHTRKIPFWEADGRVAAEAVIPYPPGIPLLYPGQKIHREILDKIHRLQQAGARFQGEDVVVKGIYVLELEEER</sequence>
<dbReference type="InterPro" id="IPR008286">
    <property type="entry name" value="Prn/Lys/Arg_de-COase_C"/>
</dbReference>
<dbReference type="PANTHER" id="PTHR43277">
    <property type="entry name" value="ARGININE DECARBOXYLASE"/>
    <property type="match status" value="1"/>
</dbReference>
<evidence type="ECO:0000313" key="8">
    <source>
        <dbReference type="EMBL" id="MEN0641604.1"/>
    </source>
</evidence>
<protein>
    <submittedName>
        <fullName evidence="8">Aminotransferase class I/II-fold pyridoxal phosphate-dependent enzyme</fullName>
    </submittedName>
</protein>
<dbReference type="Proteomes" id="UP001418796">
    <property type="component" value="Unassembled WGS sequence"/>
</dbReference>
<evidence type="ECO:0000256" key="1">
    <source>
        <dbReference type="ARBA" id="ARBA00001933"/>
    </source>
</evidence>
<gene>
    <name evidence="8" type="ORF">MKY91_00215</name>
</gene>
<evidence type="ECO:0000256" key="4">
    <source>
        <dbReference type="ARBA" id="ARBA00022898"/>
    </source>
</evidence>
<proteinExistence type="inferred from homology"/>
<comment type="caution">
    <text evidence="8">The sequence shown here is derived from an EMBL/GenBank/DDBJ whole genome shotgun (WGS) entry which is preliminary data.</text>
</comment>
<comment type="similarity">
    <text evidence="2">Belongs to the Orn/Lys/Arg decarboxylase class-I family.</text>
</comment>
<dbReference type="Pfam" id="PF03711">
    <property type="entry name" value="OKR_DC_1_C"/>
    <property type="match status" value="1"/>
</dbReference>
<keyword evidence="8" id="KW-0032">Aminotransferase</keyword>
<dbReference type="Gene3D" id="3.40.640.10">
    <property type="entry name" value="Type I PLP-dependent aspartate aminotransferase-like (Major domain)"/>
    <property type="match status" value="1"/>
</dbReference>
<dbReference type="RefSeq" id="WP_343128871.1">
    <property type="nucleotide sequence ID" value="NZ_JBCITK010000001.1"/>
</dbReference>
<organism evidence="8 9">
    <name type="scientific">Alkalicoccobacillus gibsonii</name>
    <dbReference type="NCBI Taxonomy" id="79881"/>
    <lineage>
        <taxon>Bacteria</taxon>
        <taxon>Bacillati</taxon>
        <taxon>Bacillota</taxon>
        <taxon>Bacilli</taxon>
        <taxon>Bacillales</taxon>
        <taxon>Bacillaceae</taxon>
        <taxon>Alkalicoccobacillus</taxon>
    </lineage>
</organism>
<dbReference type="InterPro" id="IPR036633">
    <property type="entry name" value="Prn/Lys/Arg_de-COase_C_sf"/>
</dbReference>
<keyword evidence="5" id="KW-0456">Lyase</keyword>
<dbReference type="SUPFAM" id="SSF53383">
    <property type="entry name" value="PLP-dependent transferases"/>
    <property type="match status" value="1"/>
</dbReference>
<evidence type="ECO:0000313" key="9">
    <source>
        <dbReference type="Proteomes" id="UP001418796"/>
    </source>
</evidence>
<feature type="domain" description="Orn/Lys/Arg decarboxylases family 1 pyridoxal-P attachment site" evidence="6">
    <location>
        <begin position="9"/>
        <end position="310"/>
    </location>
</feature>
<comment type="cofactor">
    <cofactor evidence="1">
        <name>pyridoxal 5'-phosphate</name>
        <dbReference type="ChEBI" id="CHEBI:597326"/>
    </cofactor>
</comment>
<dbReference type="InterPro" id="IPR015424">
    <property type="entry name" value="PyrdxlP-dep_Trfase"/>
</dbReference>
<keyword evidence="8" id="KW-0808">Transferase</keyword>
<evidence type="ECO:0000256" key="3">
    <source>
        <dbReference type="ARBA" id="ARBA00022793"/>
    </source>
</evidence>
<keyword evidence="9" id="KW-1185">Reference proteome</keyword>
<dbReference type="EMBL" id="JBCITK010000001">
    <property type="protein sequence ID" value="MEN0641604.1"/>
    <property type="molecule type" value="Genomic_DNA"/>
</dbReference>
<dbReference type="GO" id="GO:0008483">
    <property type="term" value="F:transaminase activity"/>
    <property type="evidence" value="ECO:0007669"/>
    <property type="project" value="UniProtKB-KW"/>
</dbReference>
<evidence type="ECO:0000259" key="6">
    <source>
        <dbReference type="Pfam" id="PF01276"/>
    </source>
</evidence>